<keyword evidence="2" id="KW-0732">Signal</keyword>
<name>A0A5R9GRA3_9PROT</name>
<accession>A0A5R9GRA3</accession>
<dbReference type="AlphaFoldDB" id="A0A5R9GRA3"/>
<reference evidence="3 4" key="1">
    <citation type="journal article" date="2019" name="Appl. Environ. Microbiol.">
        <title>Environmental Evidence and Genomic Insight of Iron-oxidizing Bacteria Preference Towards More Corrosion Resistant Stainless Steel at Higher Salinities.</title>
        <authorList>
            <person name="Garrison C.E."/>
            <person name="Price K.A."/>
            <person name="Field E.K."/>
        </authorList>
    </citation>
    <scope>NUCLEOTIDE SEQUENCE [LARGE SCALE GENOMIC DNA]</scope>
    <source>
        <strain evidence="3 4">P3</strain>
    </source>
</reference>
<evidence type="ECO:0000256" key="1">
    <source>
        <dbReference type="ARBA" id="ARBA00009820"/>
    </source>
</evidence>
<evidence type="ECO:0000313" key="3">
    <source>
        <dbReference type="EMBL" id="TLS66953.1"/>
    </source>
</evidence>
<comment type="caution">
    <text evidence="3">The sequence shown here is derived from an EMBL/GenBank/DDBJ whole genome shotgun (WGS) entry which is preliminary data.</text>
</comment>
<dbReference type="Proteomes" id="UP000306585">
    <property type="component" value="Unassembled WGS sequence"/>
</dbReference>
<dbReference type="InterPro" id="IPR011659">
    <property type="entry name" value="WD40"/>
</dbReference>
<dbReference type="Pfam" id="PF07676">
    <property type="entry name" value="PD40"/>
    <property type="match status" value="2"/>
</dbReference>
<proteinExistence type="inferred from homology"/>
<dbReference type="PANTHER" id="PTHR36842:SF1">
    <property type="entry name" value="PROTEIN TOLB"/>
    <property type="match status" value="1"/>
</dbReference>
<dbReference type="RefSeq" id="WP_138239343.1">
    <property type="nucleotide sequence ID" value="NZ_VBRY01000007.1"/>
</dbReference>
<protein>
    <submittedName>
        <fullName evidence="3">TolB protein</fullName>
    </submittedName>
</protein>
<dbReference type="InterPro" id="IPR011042">
    <property type="entry name" value="6-blade_b-propeller_TolB-like"/>
</dbReference>
<evidence type="ECO:0000256" key="2">
    <source>
        <dbReference type="SAM" id="SignalP"/>
    </source>
</evidence>
<keyword evidence="4" id="KW-1185">Reference proteome</keyword>
<dbReference type="Gene3D" id="2.120.10.30">
    <property type="entry name" value="TolB, C-terminal domain"/>
    <property type="match status" value="1"/>
</dbReference>
<organism evidence="3 4">
    <name type="scientific">Mariprofundus erugo</name>
    <dbReference type="NCBI Taxonomy" id="2528639"/>
    <lineage>
        <taxon>Bacteria</taxon>
        <taxon>Pseudomonadati</taxon>
        <taxon>Pseudomonadota</taxon>
        <taxon>Candidatius Mariprofundia</taxon>
        <taxon>Mariprofundales</taxon>
        <taxon>Mariprofundaceae</taxon>
        <taxon>Mariprofundus</taxon>
    </lineage>
</organism>
<dbReference type="PANTHER" id="PTHR36842">
    <property type="entry name" value="PROTEIN TOLB HOMOLOG"/>
    <property type="match status" value="1"/>
</dbReference>
<gene>
    <name evidence="3" type="ORF">FEF65_08300</name>
</gene>
<dbReference type="EMBL" id="VBRY01000007">
    <property type="protein sequence ID" value="TLS66953.1"/>
    <property type="molecule type" value="Genomic_DNA"/>
</dbReference>
<feature type="chain" id="PRO_5024419530" evidence="2">
    <location>
        <begin position="24"/>
        <end position="365"/>
    </location>
</feature>
<dbReference type="SUPFAM" id="SSF82171">
    <property type="entry name" value="DPP6 N-terminal domain-like"/>
    <property type="match status" value="1"/>
</dbReference>
<evidence type="ECO:0000313" key="4">
    <source>
        <dbReference type="Proteomes" id="UP000306585"/>
    </source>
</evidence>
<feature type="signal peptide" evidence="2">
    <location>
        <begin position="1"/>
        <end position="23"/>
    </location>
</feature>
<comment type="similarity">
    <text evidence="1">Belongs to the TolB family.</text>
</comment>
<sequence length="365" mass="40435">MRYSIPAAIGLALSALFTTPASAASILDWMQEHRPATSGGPQDQPADSATLLTLEPNETEMYPHPSADGRFLLTLTGNHHRGGPWISRRYSENGDPANVVSDDPGAIDSTTWMDPHTVCFLSEKTGELGLWEKSADGEGMQRRIQALTGLISQPLLLKDGRTIIAVRLKPADKKNSHRQTKERDYFNNWSFDDASSEIVRFNSDGSEQVLSQGMNPSLSPDGNWIAFAMPVGRSMHLFRVHPDGTELIQLTDSRSTDVQPSWSPDGQWLLFTSDRTAPDLRHADKGAWDIWSIDINGRNLTQVTRDPARDGGAWMGNDGRIYFHSDRKIDKATLAQHQLKSASAGFHIWSINWQQPDTTGTSSDK</sequence>